<reference evidence="2 3" key="1">
    <citation type="journal article" date="2023" name="Elife">
        <title>Identification of key yeast species and microbe-microbe interactions impacting larval growth of Drosophila in the wild.</title>
        <authorList>
            <person name="Mure A."/>
            <person name="Sugiura Y."/>
            <person name="Maeda R."/>
            <person name="Honda K."/>
            <person name="Sakurai N."/>
            <person name="Takahashi Y."/>
            <person name="Watada M."/>
            <person name="Katoh T."/>
            <person name="Gotoh A."/>
            <person name="Gotoh Y."/>
            <person name="Taniguchi I."/>
            <person name="Nakamura K."/>
            <person name="Hayashi T."/>
            <person name="Katayama T."/>
            <person name="Uemura T."/>
            <person name="Hattori Y."/>
        </authorList>
    </citation>
    <scope>NUCLEOTIDE SEQUENCE [LARGE SCALE GENOMIC DNA]</scope>
    <source>
        <strain evidence="2 3">SB-73</strain>
    </source>
</reference>
<dbReference type="AlphaFoldDB" id="A0AAV5RLF4"/>
<dbReference type="SUPFAM" id="SSF55729">
    <property type="entry name" value="Acyl-CoA N-acyltransferases (Nat)"/>
    <property type="match status" value="1"/>
</dbReference>
<evidence type="ECO:0000313" key="2">
    <source>
        <dbReference type="EMBL" id="GMM52366.1"/>
    </source>
</evidence>
<protein>
    <recommendedName>
        <fullName evidence="1">N-acetyltransferase domain-containing protein</fullName>
    </recommendedName>
</protein>
<dbReference type="Gene3D" id="3.40.630.30">
    <property type="match status" value="1"/>
</dbReference>
<keyword evidence="3" id="KW-1185">Reference proteome</keyword>
<evidence type="ECO:0000313" key="3">
    <source>
        <dbReference type="Proteomes" id="UP001362899"/>
    </source>
</evidence>
<name>A0AAV5RLF4_STABA</name>
<dbReference type="Proteomes" id="UP001362899">
    <property type="component" value="Unassembled WGS sequence"/>
</dbReference>
<dbReference type="EMBL" id="BTGC01000008">
    <property type="protein sequence ID" value="GMM52366.1"/>
    <property type="molecule type" value="Genomic_DNA"/>
</dbReference>
<dbReference type="Pfam" id="PF13527">
    <property type="entry name" value="Acetyltransf_9"/>
    <property type="match status" value="1"/>
</dbReference>
<dbReference type="PANTHER" id="PTHR34815:SF2">
    <property type="entry name" value="N-ACETYLTRANSFERASE DOMAIN-CONTAINING PROTEIN"/>
    <property type="match status" value="1"/>
</dbReference>
<feature type="domain" description="N-acetyltransferase" evidence="1">
    <location>
        <begin position="1"/>
        <end position="154"/>
    </location>
</feature>
<comment type="caution">
    <text evidence="2">The sequence shown here is derived from an EMBL/GenBank/DDBJ whole genome shotgun (WGS) entry which is preliminary data.</text>
</comment>
<sequence>MFRDITNNKQLVQESLRHSFSHWGHALTFEQYVAEGEKIGKILADDNLTVRNFALVANDKLLASCEVLERPLYCGGGKYAVDNGVASVFVPDECRRKGYAELLINSVVNKYRSSENQLSLWSDVADYYSRCGFRLLDGVKNKVHPTVFVNSPGSADINSFSSSISFLGINDMTEIIELHRKQVFALADAGEGNVIVPNAGSYGQLQNRILIEEEYLNMSPTTEFGAVVKEDGELKAWMSWGFLLSYKKLIVMGTSGSSSDIAKLLIMASSVASRIGLHVHLFETTLVGNKLEDVLAELKKLGADAELKGREGSWPMVISEHKWVGAGGYGWY</sequence>
<dbReference type="GO" id="GO:0016747">
    <property type="term" value="F:acyltransferase activity, transferring groups other than amino-acyl groups"/>
    <property type="evidence" value="ECO:0007669"/>
    <property type="project" value="InterPro"/>
</dbReference>
<accession>A0AAV5RLF4</accession>
<proteinExistence type="predicted"/>
<gene>
    <name evidence="2" type="ORF">DASB73_033290</name>
</gene>
<evidence type="ECO:0000259" key="1">
    <source>
        <dbReference type="PROSITE" id="PS51186"/>
    </source>
</evidence>
<dbReference type="PANTHER" id="PTHR34815">
    <property type="entry name" value="LYSINE ACETYLTRANSFERASE"/>
    <property type="match status" value="1"/>
</dbReference>
<organism evidence="2 3">
    <name type="scientific">Starmerella bacillaris</name>
    <name type="common">Yeast</name>
    <name type="synonym">Candida zemplinina</name>
    <dbReference type="NCBI Taxonomy" id="1247836"/>
    <lineage>
        <taxon>Eukaryota</taxon>
        <taxon>Fungi</taxon>
        <taxon>Dikarya</taxon>
        <taxon>Ascomycota</taxon>
        <taxon>Saccharomycotina</taxon>
        <taxon>Dipodascomycetes</taxon>
        <taxon>Dipodascales</taxon>
        <taxon>Trichomonascaceae</taxon>
        <taxon>Starmerella</taxon>
    </lineage>
</organism>
<dbReference type="PROSITE" id="PS51186">
    <property type="entry name" value="GNAT"/>
    <property type="match status" value="1"/>
</dbReference>
<dbReference type="InterPro" id="IPR016181">
    <property type="entry name" value="Acyl_CoA_acyltransferase"/>
</dbReference>
<dbReference type="InterPro" id="IPR000182">
    <property type="entry name" value="GNAT_dom"/>
</dbReference>
<dbReference type="InterPro" id="IPR053013">
    <property type="entry name" value="LAT"/>
</dbReference>